<evidence type="ECO:0000256" key="1">
    <source>
        <dbReference type="ARBA" id="ARBA00007689"/>
    </source>
</evidence>
<gene>
    <name evidence="3" type="ORF">SAMN06272737_102240</name>
</gene>
<dbReference type="AlphaFoldDB" id="A0A238V9F2"/>
<dbReference type="EMBL" id="FZNO01000002">
    <property type="protein sequence ID" value="SNR30821.1"/>
    <property type="molecule type" value="Genomic_DNA"/>
</dbReference>
<organism evidence="3 4">
    <name type="scientific">Blastococcus mobilis</name>
    <dbReference type="NCBI Taxonomy" id="1938746"/>
    <lineage>
        <taxon>Bacteria</taxon>
        <taxon>Bacillati</taxon>
        <taxon>Actinomycetota</taxon>
        <taxon>Actinomycetes</taxon>
        <taxon>Geodermatophilales</taxon>
        <taxon>Geodermatophilaceae</taxon>
        <taxon>Blastococcus</taxon>
    </lineage>
</organism>
<dbReference type="PANTHER" id="PTHR35174">
    <property type="entry name" value="BLL7171 PROTEIN-RELATED"/>
    <property type="match status" value="1"/>
</dbReference>
<keyword evidence="4" id="KW-1185">Reference proteome</keyword>
<comment type="similarity">
    <text evidence="1">Belongs to the YciI family.</text>
</comment>
<name>A0A238V9F2_9ACTN</name>
<proteinExistence type="inferred from homology"/>
<dbReference type="InterPro" id="IPR011008">
    <property type="entry name" value="Dimeric_a/b-barrel"/>
</dbReference>
<dbReference type="OrthoDB" id="668782at2"/>
<protein>
    <submittedName>
        <fullName evidence="3">Uncharacterized conserved protein</fullName>
    </submittedName>
</protein>
<dbReference type="Proteomes" id="UP000198403">
    <property type="component" value="Unassembled WGS sequence"/>
</dbReference>
<dbReference type="SUPFAM" id="SSF54909">
    <property type="entry name" value="Dimeric alpha+beta barrel"/>
    <property type="match status" value="1"/>
</dbReference>
<reference evidence="3 4" key="1">
    <citation type="submission" date="2017-06" db="EMBL/GenBank/DDBJ databases">
        <authorList>
            <person name="Kim H.J."/>
            <person name="Triplett B.A."/>
        </authorList>
    </citation>
    <scope>NUCLEOTIDE SEQUENCE [LARGE SCALE GENOMIC DNA]</scope>
    <source>
        <strain evidence="3 4">DSM 44272</strain>
    </source>
</reference>
<dbReference type="InterPro" id="IPR005545">
    <property type="entry name" value="YCII"/>
</dbReference>
<dbReference type="Gene3D" id="3.30.70.1060">
    <property type="entry name" value="Dimeric alpha+beta barrel"/>
    <property type="match status" value="1"/>
</dbReference>
<dbReference type="Pfam" id="PF03795">
    <property type="entry name" value="YCII"/>
    <property type="match status" value="1"/>
</dbReference>
<evidence type="ECO:0000259" key="2">
    <source>
        <dbReference type="Pfam" id="PF03795"/>
    </source>
</evidence>
<feature type="domain" description="YCII-related" evidence="2">
    <location>
        <begin position="1"/>
        <end position="111"/>
    </location>
</feature>
<evidence type="ECO:0000313" key="3">
    <source>
        <dbReference type="EMBL" id="SNR30821.1"/>
    </source>
</evidence>
<dbReference type="RefSeq" id="WP_089335084.1">
    <property type="nucleotide sequence ID" value="NZ_FZNO01000002.1"/>
</dbReference>
<dbReference type="PANTHER" id="PTHR35174:SF4">
    <property type="entry name" value="BLL7163 PROTEIN"/>
    <property type="match status" value="1"/>
</dbReference>
<sequence length="141" mass="15719">MRFMVIVKANEDTERGVMPTEQQLAAMGAYNEELVKAGVMLAGEGLHPTSKGARVRFDKDGASTVIDGPFAETKELVAGFWILEVSSREEVIEWVRKAPFRNEEIEIRQVFSSDDFGDAMTPELRAKEEEMRATVEAQHGA</sequence>
<evidence type="ECO:0000313" key="4">
    <source>
        <dbReference type="Proteomes" id="UP000198403"/>
    </source>
</evidence>
<accession>A0A238V9F2</accession>